<dbReference type="PANTHER" id="PTHR14969">
    <property type="entry name" value="SPHINGOSINE-1-PHOSPHATE PHOSPHOHYDROLASE"/>
    <property type="match status" value="1"/>
</dbReference>
<dbReference type="Proteomes" id="UP000472676">
    <property type="component" value="Unassembled WGS sequence"/>
</dbReference>
<gene>
    <name evidence="6" type="ORF">G7Y85_07935</name>
</gene>
<dbReference type="CDD" id="cd01610">
    <property type="entry name" value="PAP2_like"/>
    <property type="match status" value="1"/>
</dbReference>
<dbReference type="InterPro" id="IPR036938">
    <property type="entry name" value="PAP2/HPO_sf"/>
</dbReference>
<organism evidence="6 7">
    <name type="scientific">Solimonas terrae</name>
    <dbReference type="NCBI Taxonomy" id="1396819"/>
    <lineage>
        <taxon>Bacteria</taxon>
        <taxon>Pseudomonadati</taxon>
        <taxon>Pseudomonadota</taxon>
        <taxon>Gammaproteobacteria</taxon>
        <taxon>Nevskiales</taxon>
        <taxon>Nevskiaceae</taxon>
        <taxon>Solimonas</taxon>
    </lineage>
</organism>
<keyword evidence="7" id="KW-1185">Reference proteome</keyword>
<evidence type="ECO:0000256" key="4">
    <source>
        <dbReference type="SAM" id="Phobius"/>
    </source>
</evidence>
<keyword evidence="4" id="KW-0812">Transmembrane</keyword>
<dbReference type="Gene3D" id="1.20.144.10">
    <property type="entry name" value="Phosphatidic acid phosphatase type 2/haloperoxidase"/>
    <property type="match status" value="1"/>
</dbReference>
<feature type="transmembrane region" description="Helical" evidence="4">
    <location>
        <begin position="87"/>
        <end position="105"/>
    </location>
</feature>
<feature type="transmembrane region" description="Helical" evidence="4">
    <location>
        <begin position="21"/>
        <end position="41"/>
    </location>
</feature>
<keyword evidence="4" id="KW-1133">Transmembrane helix</keyword>
<name>A0A6M2BQV6_9GAMM</name>
<dbReference type="EC" id="3.6.1.27" evidence="1"/>
<comment type="catalytic activity">
    <reaction evidence="3">
        <text>di-trans,octa-cis-undecaprenyl diphosphate + H2O = di-trans,octa-cis-undecaprenyl phosphate + phosphate + H(+)</text>
        <dbReference type="Rhea" id="RHEA:28094"/>
        <dbReference type="ChEBI" id="CHEBI:15377"/>
        <dbReference type="ChEBI" id="CHEBI:15378"/>
        <dbReference type="ChEBI" id="CHEBI:43474"/>
        <dbReference type="ChEBI" id="CHEBI:58405"/>
        <dbReference type="ChEBI" id="CHEBI:60392"/>
        <dbReference type="EC" id="3.6.1.27"/>
    </reaction>
</comment>
<evidence type="ECO:0000259" key="5">
    <source>
        <dbReference type="SMART" id="SM00014"/>
    </source>
</evidence>
<feature type="transmembrane region" description="Helical" evidence="4">
    <location>
        <begin position="243"/>
        <end position="262"/>
    </location>
</feature>
<feature type="transmembrane region" description="Helical" evidence="4">
    <location>
        <begin position="160"/>
        <end position="180"/>
    </location>
</feature>
<dbReference type="GO" id="GO:0050380">
    <property type="term" value="F:undecaprenyl-diphosphatase activity"/>
    <property type="evidence" value="ECO:0007669"/>
    <property type="project" value="UniProtKB-EC"/>
</dbReference>
<evidence type="ECO:0000313" key="6">
    <source>
        <dbReference type="EMBL" id="NGY04690.1"/>
    </source>
</evidence>
<keyword evidence="4" id="KW-0472">Membrane</keyword>
<proteinExistence type="predicted"/>
<dbReference type="RefSeq" id="WP_166254484.1">
    <property type="nucleotide sequence ID" value="NZ_JAAMOW010000003.1"/>
</dbReference>
<evidence type="ECO:0000256" key="2">
    <source>
        <dbReference type="ARBA" id="ARBA00032707"/>
    </source>
</evidence>
<dbReference type="AlphaFoldDB" id="A0A6M2BQV6"/>
<comment type="caution">
    <text evidence="6">The sequence shown here is derived from an EMBL/GenBank/DDBJ whole genome shotgun (WGS) entry which is preliminary data.</text>
</comment>
<dbReference type="SUPFAM" id="SSF48317">
    <property type="entry name" value="Acid phosphatase/Vanadium-dependent haloperoxidase"/>
    <property type="match status" value="1"/>
</dbReference>
<evidence type="ECO:0000256" key="3">
    <source>
        <dbReference type="ARBA" id="ARBA00047594"/>
    </source>
</evidence>
<dbReference type="EMBL" id="JAAMOW010000003">
    <property type="protein sequence ID" value="NGY04690.1"/>
    <property type="molecule type" value="Genomic_DNA"/>
</dbReference>
<feature type="transmembrane region" description="Helical" evidence="4">
    <location>
        <begin position="186"/>
        <end position="204"/>
    </location>
</feature>
<feature type="domain" description="Phosphatidic acid phosphatase type 2/haloperoxidase" evidence="5">
    <location>
        <begin position="88"/>
        <end position="201"/>
    </location>
</feature>
<dbReference type="PANTHER" id="PTHR14969:SF13">
    <property type="entry name" value="AT30094P"/>
    <property type="match status" value="1"/>
</dbReference>
<protein>
    <recommendedName>
        <fullName evidence="1">undecaprenyl-diphosphate phosphatase</fullName>
        <ecNumber evidence="1">3.6.1.27</ecNumber>
    </recommendedName>
    <alternativeName>
        <fullName evidence="2">Undecaprenyl pyrophosphate phosphatase</fullName>
    </alternativeName>
</protein>
<feature type="transmembrane region" description="Helical" evidence="4">
    <location>
        <begin position="216"/>
        <end position="237"/>
    </location>
</feature>
<evidence type="ECO:0000313" key="7">
    <source>
        <dbReference type="Proteomes" id="UP000472676"/>
    </source>
</evidence>
<dbReference type="Pfam" id="PF01569">
    <property type="entry name" value="PAP2"/>
    <property type="match status" value="1"/>
</dbReference>
<reference evidence="6 7" key="1">
    <citation type="journal article" date="2014" name="Int. J. Syst. Evol. Microbiol.">
        <title>Solimonas terrae sp. nov., isolated from soil.</title>
        <authorList>
            <person name="Kim S.J."/>
            <person name="Moon J.Y."/>
            <person name="Weon H.Y."/>
            <person name="Ahn J.H."/>
            <person name="Chen W.M."/>
            <person name="Kwon S.W."/>
        </authorList>
    </citation>
    <scope>NUCLEOTIDE SEQUENCE [LARGE SCALE GENOMIC DNA]</scope>
    <source>
        <strain evidence="6 7">KIS83-12</strain>
    </source>
</reference>
<dbReference type="SMART" id="SM00014">
    <property type="entry name" value="acidPPc"/>
    <property type="match status" value="1"/>
</dbReference>
<sequence length="281" mass="30149">MHPILARRLRHALPHADEQRWLLVVAGFLALACALLIVAGGYHAGFATINGWGRAFDDRQLAMLTQSGDSLTMLSLFLLLAWRYPQAIWLAILSALIATLLSHGMKAIADQLRPPAVLDVRSFRQVGPLWHRDSFPSGHTVTAFVAAGAVLGCGRCSRSARLLILALAASVGFSRIAVGAHWPADVLAGAAVGLLSVWLGICLMRRCRWGLHPAAHYVQAAILAACAFADLVRTPAYVDAQDATRAVACISLALAGWHYLLAPRLATARRPSFARMAGRGV</sequence>
<dbReference type="PROSITE" id="PS51257">
    <property type="entry name" value="PROKAR_LIPOPROTEIN"/>
    <property type="match status" value="1"/>
</dbReference>
<evidence type="ECO:0000256" key="1">
    <source>
        <dbReference type="ARBA" id="ARBA00012374"/>
    </source>
</evidence>
<dbReference type="InterPro" id="IPR000326">
    <property type="entry name" value="PAP2/HPO"/>
</dbReference>
<accession>A0A6M2BQV6</accession>